<evidence type="ECO:0000259" key="2">
    <source>
        <dbReference type="PROSITE" id="PS51352"/>
    </source>
</evidence>
<dbReference type="SUPFAM" id="SSF52833">
    <property type="entry name" value="Thioredoxin-like"/>
    <property type="match status" value="1"/>
</dbReference>
<dbReference type="InterPro" id="IPR013766">
    <property type="entry name" value="Thioredoxin_domain"/>
</dbReference>
<evidence type="ECO:0000313" key="3">
    <source>
        <dbReference type="EMBL" id="EPY33757.1"/>
    </source>
</evidence>
<dbReference type="GO" id="GO:0034976">
    <property type="term" value="P:response to endoplasmic reticulum stress"/>
    <property type="evidence" value="ECO:0007669"/>
    <property type="project" value="TreeGrafter"/>
</dbReference>
<reference evidence="3 4" key="1">
    <citation type="journal article" date="2013" name="PLoS ONE">
        <title>Predicting the Proteins of Angomonas deanei, Strigomonas culicis and Their Respective Endosymbionts Reveals New Aspects of the Trypanosomatidae Family.</title>
        <authorList>
            <person name="Motta M.C."/>
            <person name="Martins A.C."/>
            <person name="de Souza S.S."/>
            <person name="Catta-Preta C.M."/>
            <person name="Silva R."/>
            <person name="Klein C.C."/>
            <person name="de Almeida L.G."/>
            <person name="de Lima Cunha O."/>
            <person name="Ciapina L.P."/>
            <person name="Brocchi M."/>
            <person name="Colabardini A.C."/>
            <person name="de Araujo Lima B."/>
            <person name="Machado C.R."/>
            <person name="de Almeida Soares C.M."/>
            <person name="Probst C.M."/>
            <person name="de Menezes C.B."/>
            <person name="Thompson C.E."/>
            <person name="Bartholomeu D.C."/>
            <person name="Gradia D.F."/>
            <person name="Pavoni D.P."/>
            <person name="Grisard E.C."/>
            <person name="Fantinatti-Garboggini F."/>
            <person name="Marchini F.K."/>
            <person name="Rodrigues-Luiz G.F."/>
            <person name="Wagner G."/>
            <person name="Goldman G.H."/>
            <person name="Fietto J.L."/>
            <person name="Elias M.C."/>
            <person name="Goldman M.H."/>
            <person name="Sagot M.F."/>
            <person name="Pereira M."/>
            <person name="Stoco P.H."/>
            <person name="de Mendonca-Neto R.P."/>
            <person name="Teixeira S.M."/>
            <person name="Maciel T.E."/>
            <person name="de Oliveira Mendes T.A."/>
            <person name="Urmenyi T.P."/>
            <person name="de Souza W."/>
            <person name="Schenkman S."/>
            <person name="de Vasconcelos A.T."/>
        </authorList>
    </citation>
    <scope>NUCLEOTIDE SEQUENCE [LARGE SCALE GENOMIC DNA]</scope>
</reference>
<dbReference type="OrthoDB" id="10264505at2759"/>
<evidence type="ECO:0000313" key="4">
    <source>
        <dbReference type="Proteomes" id="UP000015354"/>
    </source>
</evidence>
<dbReference type="PROSITE" id="PS00194">
    <property type="entry name" value="THIOREDOXIN_1"/>
    <property type="match status" value="1"/>
</dbReference>
<feature type="chain" id="PRO_5004558230" evidence="1">
    <location>
        <begin position="27"/>
        <end position="432"/>
    </location>
</feature>
<comment type="caution">
    <text evidence="3">The sequence shown here is derived from an EMBL/GenBank/DDBJ whole genome shotgun (WGS) entry which is preliminary data.</text>
</comment>
<keyword evidence="3" id="KW-0413">Isomerase</keyword>
<keyword evidence="4" id="KW-1185">Reference proteome</keyword>
<dbReference type="InterPro" id="IPR017937">
    <property type="entry name" value="Thioredoxin_CS"/>
</dbReference>
<dbReference type="InterPro" id="IPR036249">
    <property type="entry name" value="Thioredoxin-like_sf"/>
</dbReference>
<name>S9US29_9TRYP</name>
<accession>S9US29</accession>
<dbReference type="GO" id="GO:0005788">
    <property type="term" value="C:endoplasmic reticulum lumen"/>
    <property type="evidence" value="ECO:0007669"/>
    <property type="project" value="TreeGrafter"/>
</dbReference>
<dbReference type="GO" id="GO:0016853">
    <property type="term" value="F:isomerase activity"/>
    <property type="evidence" value="ECO:0007669"/>
    <property type="project" value="UniProtKB-KW"/>
</dbReference>
<proteinExistence type="predicted"/>
<feature type="domain" description="Thioredoxin" evidence="2">
    <location>
        <begin position="18"/>
        <end position="140"/>
    </location>
</feature>
<dbReference type="PROSITE" id="PS51352">
    <property type="entry name" value="THIOREDOXIN_2"/>
    <property type="match status" value="1"/>
</dbReference>
<dbReference type="PANTHER" id="PTHR45815:SF3">
    <property type="entry name" value="PROTEIN DISULFIDE-ISOMERASE A6"/>
    <property type="match status" value="1"/>
</dbReference>
<sequence>MARLTLCSKTVLLLVCLLYCCTTVLAFPFGRGSGVAELSPATFSQFIDTHKPVVILFYAPWCGHCKNFHADYEKFAHAVKGSVRVGALNADTHSALGQQYGVKGFPTIKYWKVGKKGEPQEYAYQRTAAALQSFVTNDVSSSHVITSASTVEALKSVLIKATNKTMAVLLSAKAKVPPIYSIMAMSPKLRDAMPFVFVGSPSADVQAALGIGELPKVAFVKLSADGSSMEATPFAGVIAYEPMAKFFLACSTGDCDAEKVEMTAAAPEVTTATPAADAAAGSEAAPRAAAAKKMLPIGLVPYAANGLMDYCSYAALKLHGQTPLCVIRLGSAADLGRAHASFSTEPLLFLDASAAESRQVLLADLVAAHIFTADEAAARLSGVTNGVLLLRISKESVARTKVLATVEDDAALLDVLQSALTGNVRMEKHTLS</sequence>
<keyword evidence="1" id="KW-0732">Signal</keyword>
<evidence type="ECO:0000256" key="1">
    <source>
        <dbReference type="SAM" id="SignalP"/>
    </source>
</evidence>
<dbReference type="AlphaFoldDB" id="S9US29"/>
<protein>
    <submittedName>
        <fullName evidence="3">Protein disulfide-isomerase A6</fullName>
    </submittedName>
</protein>
<dbReference type="Pfam" id="PF00085">
    <property type="entry name" value="Thioredoxin"/>
    <property type="match status" value="1"/>
</dbReference>
<dbReference type="GO" id="GO:0015035">
    <property type="term" value="F:protein-disulfide reductase activity"/>
    <property type="evidence" value="ECO:0007669"/>
    <property type="project" value="TreeGrafter"/>
</dbReference>
<dbReference type="PRINTS" id="PR00421">
    <property type="entry name" value="THIOREDOXIN"/>
</dbReference>
<dbReference type="PANTHER" id="PTHR45815">
    <property type="entry name" value="PROTEIN DISULFIDE-ISOMERASE A6"/>
    <property type="match status" value="1"/>
</dbReference>
<dbReference type="Proteomes" id="UP000015354">
    <property type="component" value="Unassembled WGS sequence"/>
</dbReference>
<feature type="signal peptide" evidence="1">
    <location>
        <begin position="1"/>
        <end position="26"/>
    </location>
</feature>
<gene>
    <name evidence="3" type="ORF">STCU_02009</name>
</gene>
<dbReference type="EMBL" id="ATMH01002009">
    <property type="protein sequence ID" value="EPY33757.1"/>
    <property type="molecule type" value="Genomic_DNA"/>
</dbReference>
<organism evidence="3 4">
    <name type="scientific">Strigomonas culicis</name>
    <dbReference type="NCBI Taxonomy" id="28005"/>
    <lineage>
        <taxon>Eukaryota</taxon>
        <taxon>Discoba</taxon>
        <taxon>Euglenozoa</taxon>
        <taxon>Kinetoplastea</taxon>
        <taxon>Metakinetoplastina</taxon>
        <taxon>Trypanosomatida</taxon>
        <taxon>Trypanosomatidae</taxon>
        <taxon>Strigomonadinae</taxon>
        <taxon>Strigomonas</taxon>
    </lineage>
</organism>
<dbReference type="Gene3D" id="3.40.30.10">
    <property type="entry name" value="Glutaredoxin"/>
    <property type="match status" value="1"/>
</dbReference>